<comment type="similarity">
    <text evidence="1 10">Belongs to the amidase family. GatA subfamily.</text>
</comment>
<evidence type="ECO:0000256" key="1">
    <source>
        <dbReference type="ARBA" id="ARBA00008069"/>
    </source>
</evidence>
<name>A0ABY4AIV2_9BURK</name>
<organism evidence="12 13">
    <name type="scientific">Orrella daihaiensis</name>
    <dbReference type="NCBI Taxonomy" id="2782176"/>
    <lineage>
        <taxon>Bacteria</taxon>
        <taxon>Pseudomonadati</taxon>
        <taxon>Pseudomonadota</taxon>
        <taxon>Betaproteobacteria</taxon>
        <taxon>Burkholderiales</taxon>
        <taxon>Alcaligenaceae</taxon>
        <taxon>Orrella</taxon>
    </lineage>
</organism>
<protein>
    <recommendedName>
        <fullName evidence="4 10">Glutamyl-tRNA(Gln) amidotransferase subunit A</fullName>
        <shortName evidence="10">Glu-ADT subunit A</shortName>
        <ecNumber evidence="3 10">6.3.5.7</ecNumber>
    </recommendedName>
</protein>
<dbReference type="GO" id="GO:0050567">
    <property type="term" value="F:glutaminyl-tRNA synthase (glutamine-hydrolyzing) activity"/>
    <property type="evidence" value="ECO:0007669"/>
    <property type="project" value="UniProtKB-EC"/>
</dbReference>
<keyword evidence="7 10" id="KW-0067">ATP-binding</keyword>
<dbReference type="PANTHER" id="PTHR11895">
    <property type="entry name" value="TRANSAMIDASE"/>
    <property type="match status" value="1"/>
</dbReference>
<dbReference type="InterPro" id="IPR000120">
    <property type="entry name" value="Amidase"/>
</dbReference>
<dbReference type="InterPro" id="IPR036928">
    <property type="entry name" value="AS_sf"/>
</dbReference>
<comment type="subunit">
    <text evidence="2 10">Heterotrimer of A, B and C subunits.</text>
</comment>
<evidence type="ECO:0000313" key="12">
    <source>
        <dbReference type="EMBL" id="UOD50222.1"/>
    </source>
</evidence>
<feature type="active site" description="Charge relay system" evidence="10">
    <location>
        <position position="83"/>
    </location>
</feature>
<keyword evidence="5 10" id="KW-0436">Ligase</keyword>
<evidence type="ECO:0000256" key="2">
    <source>
        <dbReference type="ARBA" id="ARBA00011123"/>
    </source>
</evidence>
<keyword evidence="13" id="KW-1185">Reference proteome</keyword>
<comment type="function">
    <text evidence="10">Allows the formation of correctly charged Gln-tRNA(Gln) through the transamidation of misacylated Glu-tRNA(Gln) in organisms which lack glutaminyl-tRNA synthetase. The reaction takes place in the presence of glutamine and ATP through an activated gamma-phospho-Glu-tRNA(Gln).</text>
</comment>
<keyword evidence="8 10" id="KW-0648">Protein biosynthesis</keyword>
<evidence type="ECO:0000256" key="8">
    <source>
        <dbReference type="ARBA" id="ARBA00022917"/>
    </source>
</evidence>
<evidence type="ECO:0000256" key="4">
    <source>
        <dbReference type="ARBA" id="ARBA00014428"/>
    </source>
</evidence>
<sequence length="512" mass="54086">MSRFLKEFPTIRAFRQALGQGQFSAQEAASTLLQEIEQNQALNAFVDINKELTLAQALLADKQLTVGADSANRVLLGTPLAHKDIFVTEGWRTTAGSKMLRDYLSPFNATVIDALNAAGTVSLGKVSCDEFAMGSGNEHAAIGPVLNPWDHEVVPGGSSGGSAAAVAAGLVLGATGTDTGGSVRQPAALCGICGIKPTYGVASRFGMIAYASSLDQAGVMANNADDLALLLDAISGFDPRDATSIETCHGTANAPGRILADYNKCLQSYVGDKPLKGIRIGVPKEYFGQGLNNDVATAVQAAIAELEALGASRVDISLPNTAYAIPAYYVIAPAEASSNLARYDAVRYGHRTSEYSDLEDMTARSRTEGFGAEVRKRIMIGTYVLSHGYYDAYYLQAQRVRRLIAEGFQTAFANQCDVILGPVNPTVAPAIGSVAQDATAEWLGDIYTLSVNLAGLPGMSIPCGFAPGHRGQPLPVGLQLIGNYFDEGRMLAIAHTYQQVTDWHTRRPGGAA</sequence>
<gene>
    <name evidence="10 12" type="primary">gatA</name>
    <name evidence="12" type="ORF">DHf2319_12410</name>
</gene>
<dbReference type="EMBL" id="CP063982">
    <property type="protein sequence ID" value="UOD50222.1"/>
    <property type="molecule type" value="Genomic_DNA"/>
</dbReference>
<accession>A0ABY4AIV2</accession>
<dbReference type="Proteomes" id="UP000831607">
    <property type="component" value="Chromosome"/>
</dbReference>
<dbReference type="NCBIfam" id="TIGR00132">
    <property type="entry name" value="gatA"/>
    <property type="match status" value="1"/>
</dbReference>
<feature type="active site" description="Acyl-ester intermediate" evidence="10">
    <location>
        <position position="182"/>
    </location>
</feature>
<reference evidence="12 13" key="1">
    <citation type="submission" date="2020-11" db="EMBL/GenBank/DDBJ databases">
        <title>Algicoccus daihaiensis sp.nov., isolated from Daihai Lake in Inner Mongolia.</title>
        <authorList>
            <person name="Kai J."/>
        </authorList>
    </citation>
    <scope>NUCLEOTIDE SEQUENCE [LARGE SCALE GENOMIC DNA]</scope>
    <source>
        <strain evidence="13">f23</strain>
    </source>
</reference>
<evidence type="ECO:0000256" key="10">
    <source>
        <dbReference type="HAMAP-Rule" id="MF_00120"/>
    </source>
</evidence>
<keyword evidence="6 10" id="KW-0547">Nucleotide-binding</keyword>
<dbReference type="Gene3D" id="3.90.1300.10">
    <property type="entry name" value="Amidase signature (AS) domain"/>
    <property type="match status" value="1"/>
</dbReference>
<evidence type="ECO:0000259" key="11">
    <source>
        <dbReference type="Pfam" id="PF01425"/>
    </source>
</evidence>
<dbReference type="RefSeq" id="WP_243478620.1">
    <property type="nucleotide sequence ID" value="NZ_CP063982.1"/>
</dbReference>
<comment type="catalytic activity">
    <reaction evidence="9 10">
        <text>L-glutamyl-tRNA(Gln) + L-glutamine + ATP + H2O = L-glutaminyl-tRNA(Gln) + L-glutamate + ADP + phosphate + H(+)</text>
        <dbReference type="Rhea" id="RHEA:17521"/>
        <dbReference type="Rhea" id="RHEA-COMP:9681"/>
        <dbReference type="Rhea" id="RHEA-COMP:9684"/>
        <dbReference type="ChEBI" id="CHEBI:15377"/>
        <dbReference type="ChEBI" id="CHEBI:15378"/>
        <dbReference type="ChEBI" id="CHEBI:29985"/>
        <dbReference type="ChEBI" id="CHEBI:30616"/>
        <dbReference type="ChEBI" id="CHEBI:43474"/>
        <dbReference type="ChEBI" id="CHEBI:58359"/>
        <dbReference type="ChEBI" id="CHEBI:78520"/>
        <dbReference type="ChEBI" id="CHEBI:78521"/>
        <dbReference type="ChEBI" id="CHEBI:456216"/>
        <dbReference type="EC" id="6.3.5.7"/>
    </reaction>
</comment>
<evidence type="ECO:0000256" key="5">
    <source>
        <dbReference type="ARBA" id="ARBA00022598"/>
    </source>
</evidence>
<dbReference type="InterPro" id="IPR020556">
    <property type="entry name" value="Amidase_CS"/>
</dbReference>
<dbReference type="SUPFAM" id="SSF75304">
    <property type="entry name" value="Amidase signature (AS) enzymes"/>
    <property type="match status" value="1"/>
</dbReference>
<feature type="domain" description="Amidase" evidence="11">
    <location>
        <begin position="29"/>
        <end position="491"/>
    </location>
</feature>
<evidence type="ECO:0000256" key="9">
    <source>
        <dbReference type="ARBA" id="ARBA00047407"/>
    </source>
</evidence>
<feature type="active site" description="Charge relay system" evidence="10">
    <location>
        <position position="158"/>
    </location>
</feature>
<evidence type="ECO:0000256" key="3">
    <source>
        <dbReference type="ARBA" id="ARBA00012739"/>
    </source>
</evidence>
<dbReference type="EC" id="6.3.5.7" evidence="3 10"/>
<dbReference type="Pfam" id="PF01425">
    <property type="entry name" value="Amidase"/>
    <property type="match status" value="1"/>
</dbReference>
<proteinExistence type="inferred from homology"/>
<evidence type="ECO:0000256" key="7">
    <source>
        <dbReference type="ARBA" id="ARBA00022840"/>
    </source>
</evidence>
<dbReference type="PROSITE" id="PS00571">
    <property type="entry name" value="AMIDASES"/>
    <property type="match status" value="1"/>
</dbReference>
<evidence type="ECO:0000256" key="6">
    <source>
        <dbReference type="ARBA" id="ARBA00022741"/>
    </source>
</evidence>
<dbReference type="PANTHER" id="PTHR11895:SF151">
    <property type="entry name" value="GLUTAMYL-TRNA(GLN) AMIDOTRANSFERASE SUBUNIT A"/>
    <property type="match status" value="1"/>
</dbReference>
<dbReference type="HAMAP" id="MF_00120">
    <property type="entry name" value="GatA"/>
    <property type="match status" value="1"/>
</dbReference>
<dbReference type="InterPro" id="IPR023631">
    <property type="entry name" value="Amidase_dom"/>
</dbReference>
<dbReference type="InterPro" id="IPR004412">
    <property type="entry name" value="GatA"/>
</dbReference>
<evidence type="ECO:0000313" key="13">
    <source>
        <dbReference type="Proteomes" id="UP000831607"/>
    </source>
</evidence>